<keyword evidence="3" id="KW-1185">Reference proteome</keyword>
<dbReference type="OrthoDB" id="9814946at2"/>
<dbReference type="SUPFAM" id="SSF51658">
    <property type="entry name" value="Xylose isomerase-like"/>
    <property type="match status" value="1"/>
</dbReference>
<dbReference type="RefSeq" id="WP_132380375.1">
    <property type="nucleotide sequence ID" value="NZ_DAIQXH010000081.1"/>
</dbReference>
<name>A0A4R3K962_9FIRM</name>
<gene>
    <name evidence="2" type="ORF">EDD59_1085</name>
</gene>
<proteinExistence type="predicted"/>
<protein>
    <submittedName>
        <fullName evidence="2">Protein FrlC</fullName>
    </submittedName>
</protein>
<evidence type="ECO:0000313" key="3">
    <source>
        <dbReference type="Proteomes" id="UP000295726"/>
    </source>
</evidence>
<dbReference type="InterPro" id="IPR050312">
    <property type="entry name" value="IolE/XylAMocC-like"/>
</dbReference>
<dbReference type="PANTHER" id="PTHR12110:SF21">
    <property type="entry name" value="XYLOSE ISOMERASE-LIKE TIM BARREL DOMAIN-CONTAINING PROTEIN"/>
    <property type="match status" value="1"/>
</dbReference>
<accession>A0A4R3K962</accession>
<dbReference type="Pfam" id="PF01261">
    <property type="entry name" value="AP_endonuc_2"/>
    <property type="match status" value="1"/>
</dbReference>
<comment type="caution">
    <text evidence="2">The sequence shown here is derived from an EMBL/GenBank/DDBJ whole genome shotgun (WGS) entry which is preliminary data.</text>
</comment>
<feature type="domain" description="Xylose isomerase-like TIM barrel" evidence="1">
    <location>
        <begin position="56"/>
        <end position="280"/>
    </location>
</feature>
<dbReference type="PANTHER" id="PTHR12110">
    <property type="entry name" value="HYDROXYPYRUVATE ISOMERASE"/>
    <property type="match status" value="1"/>
</dbReference>
<dbReference type="EMBL" id="SLZZ01000008">
    <property type="protein sequence ID" value="TCS79425.1"/>
    <property type="molecule type" value="Genomic_DNA"/>
</dbReference>
<dbReference type="Proteomes" id="UP000295726">
    <property type="component" value="Unassembled WGS sequence"/>
</dbReference>
<dbReference type="Gene3D" id="3.20.20.150">
    <property type="entry name" value="Divalent-metal-dependent TIM barrel enzymes"/>
    <property type="match status" value="1"/>
</dbReference>
<dbReference type="AlphaFoldDB" id="A0A4R3K962"/>
<evidence type="ECO:0000313" key="2">
    <source>
        <dbReference type="EMBL" id="TCS79425.1"/>
    </source>
</evidence>
<sequence>MSIITMGQIAVMSVQYVHYTFDYYLDSMKRCNVQNIDLWGGSPHYCRLDYATSAAAARKIREMRRKAESLGMKIVIYTPETLGYPYSISAPEQNIRDRTLDYFDLAMDDTLEMGTNRLFINSGCSPLDIPREEGWKRAVESIRKICDMAEKRGIVMLLEQLQPYESNLLTNLPQMSAMLKEVNSPALKTCVDLVAMEVAGEHLEDYYQELGEDVIQFIHYADGNPSGHYILGDGNLPLKEYIQTLEKHNYTGIVDLEINDSIYWDDPHTSVQRSVEYLRQFLPEHP</sequence>
<dbReference type="InterPro" id="IPR013022">
    <property type="entry name" value="Xyl_isomerase-like_TIM-brl"/>
</dbReference>
<evidence type="ECO:0000259" key="1">
    <source>
        <dbReference type="Pfam" id="PF01261"/>
    </source>
</evidence>
<reference evidence="2 3" key="1">
    <citation type="submission" date="2019-03" db="EMBL/GenBank/DDBJ databases">
        <title>Genomic Encyclopedia of Type Strains, Phase IV (KMG-IV): sequencing the most valuable type-strain genomes for metagenomic binning, comparative biology and taxonomic classification.</title>
        <authorList>
            <person name="Goeker M."/>
        </authorList>
    </citation>
    <scope>NUCLEOTIDE SEQUENCE [LARGE SCALE GENOMIC DNA]</scope>
    <source>
        <strain evidence="2 3">DSM 29489</strain>
    </source>
</reference>
<organism evidence="2 3">
    <name type="scientific">Muricomes intestini</name>
    <dbReference type="NCBI Taxonomy" id="1796634"/>
    <lineage>
        <taxon>Bacteria</taxon>
        <taxon>Bacillati</taxon>
        <taxon>Bacillota</taxon>
        <taxon>Clostridia</taxon>
        <taxon>Lachnospirales</taxon>
        <taxon>Lachnospiraceae</taxon>
        <taxon>Muricomes</taxon>
    </lineage>
</organism>
<dbReference type="InterPro" id="IPR036237">
    <property type="entry name" value="Xyl_isomerase-like_sf"/>
</dbReference>